<keyword evidence="6" id="KW-1185">Reference proteome</keyword>
<keyword evidence="3" id="KW-0520">NAD</keyword>
<evidence type="ECO:0000313" key="6">
    <source>
        <dbReference type="Proteomes" id="UP000677054"/>
    </source>
</evidence>
<dbReference type="PANTHER" id="PTHR43750">
    <property type="entry name" value="UDP-GLUCOSE 6-DEHYDROGENASE TUAD"/>
    <property type="match status" value="1"/>
</dbReference>
<dbReference type="EMBL" id="LR905900">
    <property type="protein sequence ID" value="CAD7253687.1"/>
    <property type="molecule type" value="Genomic_DNA"/>
</dbReference>
<dbReference type="Pfam" id="PF03720">
    <property type="entry name" value="UDPG_MGDP_dh_C"/>
    <property type="match status" value="1"/>
</dbReference>
<dbReference type="NCBIfam" id="TIGR03026">
    <property type="entry name" value="NDP-sugDHase"/>
    <property type="match status" value="1"/>
</dbReference>
<dbReference type="InterPro" id="IPR014026">
    <property type="entry name" value="UDP-Glc/GDP-Man_DH_dimer"/>
</dbReference>
<feature type="active site" description="Nucleophile" evidence="1">
    <location>
        <position position="101"/>
    </location>
</feature>
<gene>
    <name evidence="5" type="ORF">DSTB1V02_LOCUS13435</name>
</gene>
<dbReference type="Gene3D" id="3.40.50.720">
    <property type="entry name" value="NAD(P)-binding Rossmann-like Domain"/>
    <property type="match status" value="3"/>
</dbReference>
<dbReference type="Proteomes" id="UP000677054">
    <property type="component" value="Unassembled WGS sequence"/>
</dbReference>
<dbReference type="EMBL" id="CAJPEV010006383">
    <property type="protein sequence ID" value="CAG0904087.1"/>
    <property type="molecule type" value="Genomic_DNA"/>
</dbReference>
<evidence type="ECO:0000313" key="5">
    <source>
        <dbReference type="EMBL" id="CAD7253687.1"/>
    </source>
</evidence>
<dbReference type="Gene3D" id="3.90.25.10">
    <property type="entry name" value="UDP-galactose 4-epimerase, domain 1"/>
    <property type="match status" value="1"/>
</dbReference>
<dbReference type="InterPro" id="IPR016040">
    <property type="entry name" value="NAD(P)-bd_dom"/>
</dbReference>
<reference evidence="5" key="1">
    <citation type="submission" date="2020-11" db="EMBL/GenBank/DDBJ databases">
        <authorList>
            <person name="Tran Van P."/>
        </authorList>
    </citation>
    <scope>NUCLEOTIDE SEQUENCE</scope>
</reference>
<dbReference type="InterPro" id="IPR036291">
    <property type="entry name" value="NAD(P)-bd_dom_sf"/>
</dbReference>
<organism evidence="5">
    <name type="scientific">Darwinula stevensoni</name>
    <dbReference type="NCBI Taxonomy" id="69355"/>
    <lineage>
        <taxon>Eukaryota</taxon>
        <taxon>Metazoa</taxon>
        <taxon>Ecdysozoa</taxon>
        <taxon>Arthropoda</taxon>
        <taxon>Crustacea</taxon>
        <taxon>Oligostraca</taxon>
        <taxon>Ostracoda</taxon>
        <taxon>Podocopa</taxon>
        <taxon>Podocopida</taxon>
        <taxon>Darwinulocopina</taxon>
        <taxon>Darwinuloidea</taxon>
        <taxon>Darwinulidae</taxon>
        <taxon>Darwinula</taxon>
    </lineage>
</organism>
<name>A0A7R9AG96_9CRUS</name>
<dbReference type="OrthoDB" id="16464at2759"/>
<evidence type="ECO:0000256" key="2">
    <source>
        <dbReference type="PIRSR" id="PIRSR500134-2"/>
    </source>
</evidence>
<dbReference type="SUPFAM" id="SSF51735">
    <property type="entry name" value="NAD(P)-binding Rossmann-fold domains"/>
    <property type="match status" value="1"/>
</dbReference>
<evidence type="ECO:0000256" key="3">
    <source>
        <dbReference type="PIRSR" id="PIRSR500134-3"/>
    </source>
</evidence>
<dbReference type="AlphaFoldDB" id="A0A7R9AG96"/>
<dbReference type="PIRSF" id="PIRSF000124">
    <property type="entry name" value="UDPglc_GDPman_dh"/>
    <property type="match status" value="1"/>
</dbReference>
<dbReference type="InterPro" id="IPR014027">
    <property type="entry name" value="UDP-Glc/GDP-Man_DH_C"/>
</dbReference>
<evidence type="ECO:0000259" key="4">
    <source>
        <dbReference type="SMART" id="SM00984"/>
    </source>
</evidence>
<dbReference type="InterPro" id="IPR008927">
    <property type="entry name" value="6-PGluconate_DH-like_C_sf"/>
</dbReference>
<dbReference type="Pfam" id="PF16363">
    <property type="entry name" value="GDP_Man_Dehyd"/>
    <property type="match status" value="1"/>
</dbReference>
<dbReference type="InterPro" id="IPR005888">
    <property type="entry name" value="dTDP_Gluc_deHydtase"/>
</dbReference>
<feature type="binding site" evidence="3">
    <location>
        <position position="169"/>
    </location>
    <ligand>
        <name>NAD(+)</name>
        <dbReference type="ChEBI" id="CHEBI:57540"/>
    </ligand>
</feature>
<dbReference type="GO" id="GO:0051287">
    <property type="term" value="F:NAD binding"/>
    <property type="evidence" value="ECO:0007669"/>
    <property type="project" value="InterPro"/>
</dbReference>
<dbReference type="GO" id="GO:0009225">
    <property type="term" value="P:nucleotide-sugar metabolic process"/>
    <property type="evidence" value="ECO:0007669"/>
    <property type="project" value="InterPro"/>
</dbReference>
<evidence type="ECO:0000256" key="1">
    <source>
        <dbReference type="PIRSR" id="PIRSR500134-1"/>
    </source>
</evidence>
<feature type="domain" description="UDP-glucose/GDP-mannose dehydrogenase C-terminal" evidence="4">
    <location>
        <begin position="155"/>
        <end position="257"/>
    </location>
</feature>
<dbReference type="SUPFAM" id="SSF52413">
    <property type="entry name" value="UDP-glucose/GDP-mannose dehydrogenase C-terminal domain"/>
    <property type="match status" value="1"/>
</dbReference>
<feature type="binding site" evidence="3">
    <location>
        <position position="104"/>
    </location>
    <ligand>
        <name>NAD(+)</name>
        <dbReference type="ChEBI" id="CHEBI:57540"/>
    </ligand>
</feature>
<dbReference type="GO" id="GO:0000271">
    <property type="term" value="P:polysaccharide biosynthetic process"/>
    <property type="evidence" value="ECO:0007669"/>
    <property type="project" value="InterPro"/>
</dbReference>
<sequence length="555" mass="63053">MKPDRVVVGTSSDKAKKVMTALYEPFVRQGNPIIFMDERSAEMTKYAANSYLATRISFMNEIANLCERLGADVDMVRKGMGSDSRIGKRFLFPGVGYGGSCFPKDVQALAKSAQENEYDFKILKAVMHVNDLQKEILSSKISQYFNDDLSGKTIGVWGLAFKPNTDDIREAPALTIIARLLHKGAKVKAYDPEAMENVKQIFGDKIEFSANEYDAIQGVDALAIVTEWNEFRTPDFDKMKQIMNAPVIFDGRNIYDVQVTRDLGDIGDEAFVSEVFTKYGITHVVHLAAESHVDRSIKDPLVFIKTNVLGTANLLQVAKNHWHGNYEGKLFYHVSTDEVYGSLNMGFDLFTEKTPYDPRSPYSASKASSDHFVRAFYHTYHMPVVISNCSNNYGPNHFPEKLIPLFINNIIQKKPLPVYGKGENVRDWLYVEDHARAIDTILHKGKHGETYNIGGHNEWTNIDLIKLLCDTMDKKLGRSVGESRNLISYVTDRAGHDLRYAIDASKIEVELDWVPVETFESGIDKTIDWYLNNQEWLEHVTTGAYQEYYQKMYQE</sequence>
<dbReference type="NCBIfam" id="TIGR01181">
    <property type="entry name" value="dTDP_gluc_dehyt"/>
    <property type="match status" value="1"/>
</dbReference>
<feature type="non-terminal residue" evidence="5">
    <location>
        <position position="1"/>
    </location>
</feature>
<feature type="binding site" evidence="2">
    <location>
        <begin position="90"/>
        <end position="94"/>
    </location>
    <ligand>
        <name>substrate</name>
    </ligand>
</feature>
<dbReference type="Gene3D" id="1.20.5.100">
    <property type="entry name" value="Cytochrome c1, transmembrane anchor, C-terminal"/>
    <property type="match status" value="1"/>
</dbReference>
<dbReference type="SUPFAM" id="SSF48179">
    <property type="entry name" value="6-phosphogluconate dehydrogenase C-terminal domain-like"/>
    <property type="match status" value="1"/>
</dbReference>
<proteinExistence type="predicted"/>
<dbReference type="GO" id="GO:0008460">
    <property type="term" value="F:dTDP-glucose 4,6-dehydratase activity"/>
    <property type="evidence" value="ECO:0007669"/>
    <property type="project" value="InterPro"/>
</dbReference>
<dbReference type="InterPro" id="IPR017476">
    <property type="entry name" value="UDP-Glc/GDP-Man"/>
</dbReference>
<feature type="binding site" evidence="2">
    <location>
        <position position="45"/>
    </location>
    <ligand>
        <name>substrate</name>
    </ligand>
</feature>
<feature type="binding site" evidence="2">
    <location>
        <position position="162"/>
    </location>
    <ligand>
        <name>substrate</name>
    </ligand>
</feature>
<accession>A0A7R9AG96</accession>
<dbReference type="InterPro" id="IPR028357">
    <property type="entry name" value="UDPglc_DH_bac"/>
</dbReference>
<dbReference type="InterPro" id="IPR036220">
    <property type="entry name" value="UDP-Glc/GDP-Man_DH_C_sf"/>
</dbReference>
<feature type="binding site" evidence="2">
    <location>
        <position position="98"/>
    </location>
    <ligand>
        <name>substrate</name>
    </ligand>
</feature>
<dbReference type="CDD" id="cd05246">
    <property type="entry name" value="dTDP_GD_SDR_e"/>
    <property type="match status" value="1"/>
</dbReference>
<dbReference type="SMART" id="SM00984">
    <property type="entry name" value="UDPG_MGDP_dh_C"/>
    <property type="match status" value="1"/>
</dbReference>
<dbReference type="PANTHER" id="PTHR43750:SF3">
    <property type="entry name" value="UDP-GLUCOSE 6-DEHYDROGENASE TUAD"/>
    <property type="match status" value="1"/>
</dbReference>
<dbReference type="PIRSF" id="PIRSF500134">
    <property type="entry name" value="UDPglc_DH_bac"/>
    <property type="match status" value="1"/>
</dbReference>
<dbReference type="Pfam" id="PF00984">
    <property type="entry name" value="UDPG_MGDP_dh"/>
    <property type="match status" value="1"/>
</dbReference>
<dbReference type="GO" id="GO:0003979">
    <property type="term" value="F:UDP-glucose 6-dehydrogenase activity"/>
    <property type="evidence" value="ECO:0007669"/>
    <property type="project" value="InterPro"/>
</dbReference>
<protein>
    <recommendedName>
        <fullName evidence="4">UDP-glucose/GDP-mannose dehydrogenase C-terminal domain-containing protein</fullName>
    </recommendedName>
</protein>